<dbReference type="InterPro" id="IPR003594">
    <property type="entry name" value="HATPase_dom"/>
</dbReference>
<dbReference type="AlphaFoldDB" id="A0A5D4RUZ0"/>
<keyword evidence="11 14" id="KW-1133">Transmembrane helix</keyword>
<dbReference type="PANTHER" id="PTHR45528">
    <property type="entry name" value="SENSOR HISTIDINE KINASE CPXA"/>
    <property type="match status" value="1"/>
</dbReference>
<gene>
    <name evidence="17" type="ORF">FZC83_07230</name>
</gene>
<evidence type="ECO:0000256" key="12">
    <source>
        <dbReference type="ARBA" id="ARBA00023012"/>
    </source>
</evidence>
<dbReference type="SMART" id="SM00387">
    <property type="entry name" value="HATPase_c"/>
    <property type="match status" value="1"/>
</dbReference>
<dbReference type="InterPro" id="IPR003661">
    <property type="entry name" value="HisK_dim/P_dom"/>
</dbReference>
<dbReference type="SUPFAM" id="SSF47384">
    <property type="entry name" value="Homodimeric domain of signal transducing histidine kinase"/>
    <property type="match status" value="1"/>
</dbReference>
<dbReference type="Gene3D" id="3.30.565.10">
    <property type="entry name" value="Histidine kinase-like ATPase, C-terminal domain"/>
    <property type="match status" value="1"/>
</dbReference>
<evidence type="ECO:0000259" key="15">
    <source>
        <dbReference type="PROSITE" id="PS50109"/>
    </source>
</evidence>
<dbReference type="RefSeq" id="WP_148984869.1">
    <property type="nucleotide sequence ID" value="NZ_JBNILK010000003.1"/>
</dbReference>
<evidence type="ECO:0000256" key="5">
    <source>
        <dbReference type="ARBA" id="ARBA00022553"/>
    </source>
</evidence>
<evidence type="ECO:0000256" key="11">
    <source>
        <dbReference type="ARBA" id="ARBA00022989"/>
    </source>
</evidence>
<dbReference type="PROSITE" id="PS50885">
    <property type="entry name" value="HAMP"/>
    <property type="match status" value="1"/>
</dbReference>
<dbReference type="Pfam" id="PF00512">
    <property type="entry name" value="HisKA"/>
    <property type="match status" value="1"/>
</dbReference>
<keyword evidence="6" id="KW-0808">Transferase</keyword>
<dbReference type="Gene3D" id="1.10.287.130">
    <property type="match status" value="1"/>
</dbReference>
<keyword evidence="5" id="KW-0597">Phosphoprotein</keyword>
<keyword evidence="9 17" id="KW-0418">Kinase</keyword>
<keyword evidence="13 14" id="KW-0472">Membrane</keyword>
<dbReference type="Gene3D" id="6.10.340.10">
    <property type="match status" value="1"/>
</dbReference>
<reference evidence="17 18" key="1">
    <citation type="submission" date="2019-08" db="EMBL/GenBank/DDBJ databases">
        <title>Bacillus genomes from the desert of Cuatro Cienegas, Coahuila.</title>
        <authorList>
            <person name="Olmedo-Alvarez G."/>
        </authorList>
    </citation>
    <scope>NUCLEOTIDE SEQUENCE [LARGE SCALE GENOMIC DNA]</scope>
    <source>
        <strain evidence="17 18">CH108_3D</strain>
    </source>
</reference>
<dbReference type="PROSITE" id="PS50109">
    <property type="entry name" value="HIS_KIN"/>
    <property type="match status" value="1"/>
</dbReference>
<evidence type="ECO:0000256" key="10">
    <source>
        <dbReference type="ARBA" id="ARBA00022840"/>
    </source>
</evidence>
<organism evidence="17 18">
    <name type="scientific">Rossellomorea marisflavi</name>
    <dbReference type="NCBI Taxonomy" id="189381"/>
    <lineage>
        <taxon>Bacteria</taxon>
        <taxon>Bacillati</taxon>
        <taxon>Bacillota</taxon>
        <taxon>Bacilli</taxon>
        <taxon>Bacillales</taxon>
        <taxon>Bacillaceae</taxon>
        <taxon>Rossellomorea</taxon>
    </lineage>
</organism>
<feature type="domain" description="HAMP" evidence="16">
    <location>
        <begin position="151"/>
        <end position="203"/>
    </location>
</feature>
<dbReference type="Pfam" id="PF02518">
    <property type="entry name" value="HATPase_c"/>
    <property type="match status" value="1"/>
</dbReference>
<dbReference type="PRINTS" id="PR00344">
    <property type="entry name" value="BCTRLSENSOR"/>
</dbReference>
<dbReference type="EC" id="2.7.13.3" evidence="3"/>
<dbReference type="InterPro" id="IPR003660">
    <property type="entry name" value="HAMP_dom"/>
</dbReference>
<name>A0A5D4RUZ0_9BACI</name>
<feature type="transmembrane region" description="Helical" evidence="14">
    <location>
        <begin position="127"/>
        <end position="148"/>
    </location>
</feature>
<dbReference type="PANTHER" id="PTHR45528:SF1">
    <property type="entry name" value="SENSOR HISTIDINE KINASE CPXA"/>
    <property type="match status" value="1"/>
</dbReference>
<sequence length="421" mass="46933">MKMRWLIGIILIVFTIGTVMAVVVIENKEIDEVDVVAVNDVAKTAENQWGHLDTSMFDGADLNLPFVIIDQDEKVLYGTEAGLFTDLYQSIRDRDTIVDIQKDGDTVGKLVVHNNESEAVAELKKELLILVLTILASLLVLTVFYLIFLNRTLLKPFRELQTFASQVARGNLDVPLKMGRDNYFGAFTESFDLMREELSASKQREYESNRSKKELVATLSHDIKTPVASIKAITELMLVQAKDEKAVKHAGTIHGKAEQIDRLVTDLFHATLEELEQLKIKVTDMPSTELGGMIESANLDDRIKVDSIPACIVRTDPSRLQQVLDNVISNAYKYAGTDVMVDSSIDQGYLELRIIDHGPGISEDERPLLFNKYYRGGNVEGKTGAGLGLYISKYFMENMGGGIHCLNREDGFTVVLTIPLA</sequence>
<dbReference type="SMART" id="SM00388">
    <property type="entry name" value="HisKA"/>
    <property type="match status" value="1"/>
</dbReference>
<keyword evidence="8" id="KW-0547">Nucleotide-binding</keyword>
<evidence type="ECO:0000256" key="3">
    <source>
        <dbReference type="ARBA" id="ARBA00012438"/>
    </source>
</evidence>
<comment type="subcellular location">
    <subcellularLocation>
        <location evidence="2">Cell membrane</location>
        <topology evidence="2">Multi-pass membrane protein</topology>
    </subcellularLocation>
</comment>
<comment type="caution">
    <text evidence="17">The sequence shown here is derived from an EMBL/GenBank/DDBJ whole genome shotgun (WGS) entry which is preliminary data.</text>
</comment>
<evidence type="ECO:0000256" key="2">
    <source>
        <dbReference type="ARBA" id="ARBA00004651"/>
    </source>
</evidence>
<dbReference type="InterPro" id="IPR004358">
    <property type="entry name" value="Sig_transdc_His_kin-like_C"/>
</dbReference>
<dbReference type="SMART" id="SM00304">
    <property type="entry name" value="HAMP"/>
    <property type="match status" value="1"/>
</dbReference>
<evidence type="ECO:0000256" key="8">
    <source>
        <dbReference type="ARBA" id="ARBA00022741"/>
    </source>
</evidence>
<dbReference type="CDD" id="cd06225">
    <property type="entry name" value="HAMP"/>
    <property type="match status" value="1"/>
</dbReference>
<evidence type="ECO:0000256" key="1">
    <source>
        <dbReference type="ARBA" id="ARBA00000085"/>
    </source>
</evidence>
<evidence type="ECO:0000256" key="7">
    <source>
        <dbReference type="ARBA" id="ARBA00022692"/>
    </source>
</evidence>
<dbReference type="InterPro" id="IPR050398">
    <property type="entry name" value="HssS/ArlS-like"/>
</dbReference>
<comment type="catalytic activity">
    <reaction evidence="1">
        <text>ATP + protein L-histidine = ADP + protein N-phospho-L-histidine.</text>
        <dbReference type="EC" id="2.7.13.3"/>
    </reaction>
</comment>
<keyword evidence="7 14" id="KW-0812">Transmembrane</keyword>
<dbReference type="GO" id="GO:0000155">
    <property type="term" value="F:phosphorelay sensor kinase activity"/>
    <property type="evidence" value="ECO:0007669"/>
    <property type="project" value="InterPro"/>
</dbReference>
<dbReference type="InterPro" id="IPR036890">
    <property type="entry name" value="HATPase_C_sf"/>
</dbReference>
<evidence type="ECO:0000256" key="4">
    <source>
        <dbReference type="ARBA" id="ARBA00022475"/>
    </source>
</evidence>
<dbReference type="CDD" id="cd00075">
    <property type="entry name" value="HATPase"/>
    <property type="match status" value="1"/>
</dbReference>
<evidence type="ECO:0000259" key="16">
    <source>
        <dbReference type="PROSITE" id="PS50885"/>
    </source>
</evidence>
<dbReference type="CDD" id="cd00082">
    <property type="entry name" value="HisKA"/>
    <property type="match status" value="1"/>
</dbReference>
<evidence type="ECO:0000256" key="6">
    <source>
        <dbReference type="ARBA" id="ARBA00022679"/>
    </source>
</evidence>
<dbReference type="GO" id="GO:0005886">
    <property type="term" value="C:plasma membrane"/>
    <property type="evidence" value="ECO:0007669"/>
    <property type="project" value="UniProtKB-SubCell"/>
</dbReference>
<evidence type="ECO:0000256" key="9">
    <source>
        <dbReference type="ARBA" id="ARBA00022777"/>
    </source>
</evidence>
<evidence type="ECO:0000256" key="14">
    <source>
        <dbReference type="SAM" id="Phobius"/>
    </source>
</evidence>
<dbReference type="SUPFAM" id="SSF158472">
    <property type="entry name" value="HAMP domain-like"/>
    <property type="match status" value="1"/>
</dbReference>
<dbReference type="Proteomes" id="UP000322997">
    <property type="component" value="Unassembled WGS sequence"/>
</dbReference>
<evidence type="ECO:0000313" key="18">
    <source>
        <dbReference type="Proteomes" id="UP000322997"/>
    </source>
</evidence>
<proteinExistence type="predicted"/>
<evidence type="ECO:0000256" key="13">
    <source>
        <dbReference type="ARBA" id="ARBA00023136"/>
    </source>
</evidence>
<dbReference type="GO" id="GO:0005524">
    <property type="term" value="F:ATP binding"/>
    <property type="evidence" value="ECO:0007669"/>
    <property type="project" value="UniProtKB-KW"/>
</dbReference>
<protein>
    <recommendedName>
        <fullName evidence="3">histidine kinase</fullName>
        <ecNumber evidence="3">2.7.13.3</ecNumber>
    </recommendedName>
</protein>
<dbReference type="SUPFAM" id="SSF55874">
    <property type="entry name" value="ATPase domain of HSP90 chaperone/DNA topoisomerase II/histidine kinase"/>
    <property type="match status" value="1"/>
</dbReference>
<keyword evidence="4" id="KW-1003">Cell membrane</keyword>
<keyword evidence="12" id="KW-0902">Two-component regulatory system</keyword>
<dbReference type="InterPro" id="IPR036097">
    <property type="entry name" value="HisK_dim/P_sf"/>
</dbReference>
<keyword evidence="10" id="KW-0067">ATP-binding</keyword>
<dbReference type="EMBL" id="VTEQ01000002">
    <property type="protein sequence ID" value="TYS54730.1"/>
    <property type="molecule type" value="Genomic_DNA"/>
</dbReference>
<feature type="domain" description="Histidine kinase" evidence="15">
    <location>
        <begin position="218"/>
        <end position="421"/>
    </location>
</feature>
<dbReference type="InterPro" id="IPR005467">
    <property type="entry name" value="His_kinase_dom"/>
</dbReference>
<evidence type="ECO:0000313" key="17">
    <source>
        <dbReference type="EMBL" id="TYS54730.1"/>
    </source>
</evidence>
<accession>A0A5D4RUZ0</accession>